<feature type="signal peptide" evidence="1">
    <location>
        <begin position="1"/>
        <end position="22"/>
    </location>
</feature>
<comment type="caution">
    <text evidence="2">The sequence shown here is derived from an EMBL/GenBank/DDBJ whole genome shotgun (WGS) entry which is preliminary data.</text>
</comment>
<name>A0ABW5UDX8_9SPHI</name>
<accession>A0ABW5UDX8</accession>
<evidence type="ECO:0000256" key="1">
    <source>
        <dbReference type="SAM" id="SignalP"/>
    </source>
</evidence>
<protein>
    <submittedName>
        <fullName evidence="2">Alpha-galactosidase</fullName>
    </submittedName>
</protein>
<proteinExistence type="predicted"/>
<reference evidence="3" key="1">
    <citation type="journal article" date="2019" name="Int. J. Syst. Evol. Microbiol.">
        <title>The Global Catalogue of Microorganisms (GCM) 10K type strain sequencing project: providing services to taxonomists for standard genome sequencing and annotation.</title>
        <authorList>
            <consortium name="The Broad Institute Genomics Platform"/>
            <consortium name="The Broad Institute Genome Sequencing Center for Infectious Disease"/>
            <person name="Wu L."/>
            <person name="Ma J."/>
        </authorList>
    </citation>
    <scope>NUCLEOTIDE SEQUENCE [LARGE SCALE GENOMIC DNA]</scope>
    <source>
        <strain evidence="3">KCTC 42247</strain>
    </source>
</reference>
<organism evidence="2 3">
    <name type="scientific">Sphingobacterium populi</name>
    <dbReference type="NCBI Taxonomy" id="1812824"/>
    <lineage>
        <taxon>Bacteria</taxon>
        <taxon>Pseudomonadati</taxon>
        <taxon>Bacteroidota</taxon>
        <taxon>Sphingobacteriia</taxon>
        <taxon>Sphingobacteriales</taxon>
        <taxon>Sphingobacteriaceae</taxon>
        <taxon>Sphingobacterium</taxon>
    </lineage>
</organism>
<dbReference type="EMBL" id="JBHUMB010000014">
    <property type="protein sequence ID" value="MFD2744059.1"/>
    <property type="molecule type" value="Genomic_DNA"/>
</dbReference>
<keyword evidence="1" id="KW-0732">Signal</keyword>
<dbReference type="Gene3D" id="3.20.20.70">
    <property type="entry name" value="Aldolase class I"/>
    <property type="match status" value="1"/>
</dbReference>
<keyword evidence="3" id="KW-1185">Reference proteome</keyword>
<evidence type="ECO:0000313" key="2">
    <source>
        <dbReference type="EMBL" id="MFD2744059.1"/>
    </source>
</evidence>
<evidence type="ECO:0000313" key="3">
    <source>
        <dbReference type="Proteomes" id="UP001597418"/>
    </source>
</evidence>
<feature type="chain" id="PRO_5045144131" evidence="1">
    <location>
        <begin position="23"/>
        <end position="670"/>
    </location>
</feature>
<dbReference type="InterPro" id="IPR017853">
    <property type="entry name" value="GH"/>
</dbReference>
<dbReference type="InterPro" id="IPR013785">
    <property type="entry name" value="Aldolase_TIM"/>
</dbReference>
<dbReference type="RefSeq" id="WP_066750665.1">
    <property type="nucleotide sequence ID" value="NZ_JBHUMB010000014.1"/>
</dbReference>
<dbReference type="Proteomes" id="UP001597418">
    <property type="component" value="Unassembled WGS sequence"/>
</dbReference>
<sequence length="670" mass="76122">MKIRHLLITLLCCILAFSKANAIEIIFGKDEKVDYDLKTGTFKISSQGKVWLQDGFSTAKNGDEILNSKQYEDRKYSVSTFEDHYGVGKKHIFTSTRKGFPDFKQTFYVYSDQNYLVLEVEIYDKSKGLVSNQFIPVEGNLITTSTDALRSLFSPFDNDAFISYESKSIDDFDELYSAEVGALYHEQNRHGFIFGSIEQGIWKTGIQTSKNQDKTVKIRAIVGFTAKDVTRDNMPHGSLEGQHIQSAKVLIGQFSDWRIGMDTYAAHTKALQKRSVHEWKDATPVAWNSWGVMQQDISFDKLIKVTDFLADDVPDLPTGQSIYVDLDSYWDKLLKGGLEGDYTELKKFADYVKSKGLKPGAYWAPFVDWGFRNGHDRRVENSTYTYADIWTKVADGYHDMDDARALDPTHPGTQQRLALVISKLKECGFEMIKIDFLGHAAIESTQFADPKIKTGMQAYAVGMEYLIKQLDGQMLVYAAISPNIATAPYVHVRRIACDAFASIKDTRYTLNSLTYGWWQTHLYDFMDGDHVVFKDASDTENIARFYSSLITGSVVLGDDFSQVGKWHETTRKLFGNDAIWTVIDDGKSFLPVETNEYASRIFVKHMPENSFIALLNYDDSDQDMVLSADQINLDDQAHYQFIDLEDGARIPFGSVHMRAKSAKLFSIQKY</sequence>
<dbReference type="SUPFAM" id="SSF51445">
    <property type="entry name" value="(Trans)glycosidases"/>
    <property type="match status" value="1"/>
</dbReference>
<gene>
    <name evidence="2" type="ORF">ACFSQ6_11720</name>
</gene>